<sequence>PPILAILVVVESFCSLSESCPVSFVIILNILFNKLSCFSTLDSKLSTKLLSSFSLEDESGLARLLLSLTIVVSCFLISDKSFCEDVCVLLFGSCIEPPFLVPP</sequence>
<protein>
    <submittedName>
        <fullName evidence="1">Uncharacterized protein</fullName>
    </submittedName>
</protein>
<dbReference type="EMBL" id="AUPC02000267">
    <property type="protein sequence ID" value="POG63456.1"/>
    <property type="molecule type" value="Genomic_DNA"/>
</dbReference>
<comment type="caution">
    <text evidence="1">The sequence shown here is derived from an EMBL/GenBank/DDBJ whole genome shotgun (WGS) entry which is preliminary data.</text>
</comment>
<evidence type="ECO:0000313" key="1">
    <source>
        <dbReference type="EMBL" id="POG63456.1"/>
    </source>
</evidence>
<feature type="non-terminal residue" evidence="1">
    <location>
        <position position="1"/>
    </location>
</feature>
<accession>A0A2P4PDI0</accession>
<dbReference type="Proteomes" id="UP000018888">
    <property type="component" value="Unassembled WGS sequence"/>
</dbReference>
<dbReference type="AlphaFoldDB" id="A0A2P4PDI0"/>
<reference evidence="1 2" key="2">
    <citation type="journal article" date="2018" name="New Phytol.">
        <title>High intraspecific genome diversity in the model arbuscular mycorrhizal symbiont Rhizophagus irregularis.</title>
        <authorList>
            <person name="Chen E.C.H."/>
            <person name="Morin E."/>
            <person name="Beaudet D."/>
            <person name="Noel J."/>
            <person name="Yildirir G."/>
            <person name="Ndikumana S."/>
            <person name="Charron P."/>
            <person name="St-Onge C."/>
            <person name="Giorgi J."/>
            <person name="Kruger M."/>
            <person name="Marton T."/>
            <person name="Ropars J."/>
            <person name="Grigoriev I.V."/>
            <person name="Hainaut M."/>
            <person name="Henrissat B."/>
            <person name="Roux C."/>
            <person name="Martin F."/>
            <person name="Corradi N."/>
        </authorList>
    </citation>
    <scope>NUCLEOTIDE SEQUENCE [LARGE SCALE GENOMIC DNA]</scope>
    <source>
        <strain evidence="1 2">DAOM 197198</strain>
    </source>
</reference>
<name>A0A2P4PDI0_RHIID</name>
<keyword evidence="2" id="KW-1185">Reference proteome</keyword>
<organism evidence="1 2">
    <name type="scientific">Rhizophagus irregularis (strain DAOM 181602 / DAOM 197198 / MUCL 43194)</name>
    <name type="common">Arbuscular mycorrhizal fungus</name>
    <name type="synonym">Glomus intraradices</name>
    <dbReference type="NCBI Taxonomy" id="747089"/>
    <lineage>
        <taxon>Eukaryota</taxon>
        <taxon>Fungi</taxon>
        <taxon>Fungi incertae sedis</taxon>
        <taxon>Mucoromycota</taxon>
        <taxon>Glomeromycotina</taxon>
        <taxon>Glomeromycetes</taxon>
        <taxon>Glomerales</taxon>
        <taxon>Glomeraceae</taxon>
        <taxon>Rhizophagus</taxon>
    </lineage>
</organism>
<gene>
    <name evidence="1" type="ORF">GLOIN_2v1686534</name>
</gene>
<reference evidence="1 2" key="1">
    <citation type="journal article" date="2013" name="Proc. Natl. Acad. Sci. U.S.A.">
        <title>Genome of an arbuscular mycorrhizal fungus provides insight into the oldest plant symbiosis.</title>
        <authorList>
            <person name="Tisserant E."/>
            <person name="Malbreil M."/>
            <person name="Kuo A."/>
            <person name="Kohler A."/>
            <person name="Symeonidi A."/>
            <person name="Balestrini R."/>
            <person name="Charron P."/>
            <person name="Duensing N."/>
            <person name="Frei Dit Frey N."/>
            <person name="Gianinazzi-Pearson V."/>
            <person name="Gilbert L.B."/>
            <person name="Handa Y."/>
            <person name="Herr J.R."/>
            <person name="Hijri M."/>
            <person name="Koul R."/>
            <person name="Kawaguchi M."/>
            <person name="Krajinski F."/>
            <person name="Lammers P.J."/>
            <person name="Masclaux F.G."/>
            <person name="Murat C."/>
            <person name="Morin E."/>
            <person name="Ndikumana S."/>
            <person name="Pagni M."/>
            <person name="Petitpierre D."/>
            <person name="Requena N."/>
            <person name="Rosikiewicz P."/>
            <person name="Riley R."/>
            <person name="Saito K."/>
            <person name="San Clemente H."/>
            <person name="Shapiro H."/>
            <person name="van Tuinen D."/>
            <person name="Becard G."/>
            <person name="Bonfante P."/>
            <person name="Paszkowski U."/>
            <person name="Shachar-Hill Y.Y."/>
            <person name="Tuskan G.A."/>
            <person name="Young P.W."/>
            <person name="Sanders I.R."/>
            <person name="Henrissat B."/>
            <person name="Rensing S.A."/>
            <person name="Grigoriev I.V."/>
            <person name="Corradi N."/>
            <person name="Roux C."/>
            <person name="Martin F."/>
        </authorList>
    </citation>
    <scope>NUCLEOTIDE SEQUENCE [LARGE SCALE GENOMIC DNA]</scope>
    <source>
        <strain evidence="1 2">DAOM 197198</strain>
    </source>
</reference>
<proteinExistence type="predicted"/>
<evidence type="ECO:0000313" key="2">
    <source>
        <dbReference type="Proteomes" id="UP000018888"/>
    </source>
</evidence>